<dbReference type="InterPro" id="IPR020556">
    <property type="entry name" value="Amidase_CS"/>
</dbReference>
<dbReference type="PROSITE" id="PS00571">
    <property type="entry name" value="AMIDASES"/>
    <property type="match status" value="1"/>
</dbReference>
<organism evidence="3 4">
    <name type="scientific">Subtercola frigoramans</name>
    <dbReference type="NCBI Taxonomy" id="120298"/>
    <lineage>
        <taxon>Bacteria</taxon>
        <taxon>Bacillati</taxon>
        <taxon>Actinomycetota</taxon>
        <taxon>Actinomycetes</taxon>
        <taxon>Micrococcales</taxon>
        <taxon>Microbacteriaceae</taxon>
        <taxon>Subtercola</taxon>
    </lineage>
</organism>
<evidence type="ECO:0000313" key="3">
    <source>
        <dbReference type="EMBL" id="MBM7471875.1"/>
    </source>
</evidence>
<evidence type="ECO:0000256" key="1">
    <source>
        <dbReference type="ARBA" id="ARBA00009199"/>
    </source>
</evidence>
<evidence type="ECO:0000259" key="2">
    <source>
        <dbReference type="Pfam" id="PF01425"/>
    </source>
</evidence>
<sequence>MAEIYDLSALELWQLLQKGEASPTEVTAHYLKRIEKLNPGLGALHEVTAELALARARHVEENVPRTTTLWGLPFADKDLVRRKGVRTTFGSRLFADHVPEESDEIAEVLDAAGAISLGKSATPEFGLPSYTENLVAPPARNPYDTARGPGGSSGGAAVAVAAGMLPFAPGSDGGGSIRIPAAATGLVGLKPSRGLIPAASGIGTLAGLAVGGPLARSVTDAALLLDGMIAPSGGTPHHHFALRAPENHDGPYLGAAIRGEGRFQLGVLLDSPWSDAYEITLDPDVIETFEQTVALLSDLGHGVEELSLLPSPEYAPAFRTIWQAGAASIPADASNEHLLEPLTRWLLHRGRSLSAAELSAALGVLSGFERSIIRQFDSFDAVLTPTLAFPPRTIGWFDSVDAEKNFAQQVQYTPFTSFVNVSGLPAITLPVGETRAVAEGLPGLPIGVQLIGRPGGEATLFSLGRQLERVLRWEIRHPPQW</sequence>
<feature type="domain" description="Amidase" evidence="2">
    <location>
        <begin position="25"/>
        <end position="460"/>
    </location>
</feature>
<dbReference type="Gene3D" id="3.90.1300.10">
    <property type="entry name" value="Amidase signature (AS) domain"/>
    <property type="match status" value="1"/>
</dbReference>
<dbReference type="InterPro" id="IPR023631">
    <property type="entry name" value="Amidase_dom"/>
</dbReference>
<dbReference type="GO" id="GO:0004040">
    <property type="term" value="F:amidase activity"/>
    <property type="evidence" value="ECO:0007669"/>
    <property type="project" value="UniProtKB-EC"/>
</dbReference>
<proteinExistence type="inferred from homology"/>
<protein>
    <submittedName>
        <fullName evidence="3">Amidase</fullName>
        <ecNumber evidence="3">3.5.1.4</ecNumber>
    </submittedName>
</protein>
<comment type="similarity">
    <text evidence="1">Belongs to the amidase family.</text>
</comment>
<accession>A0ABS2L566</accession>
<dbReference type="RefSeq" id="WP_205108176.1">
    <property type="nucleotide sequence ID" value="NZ_BAAAHT010000013.1"/>
</dbReference>
<keyword evidence="3" id="KW-0378">Hydrolase</keyword>
<reference evidence="3 4" key="1">
    <citation type="submission" date="2021-01" db="EMBL/GenBank/DDBJ databases">
        <title>Sequencing the genomes of 1000 actinobacteria strains.</title>
        <authorList>
            <person name="Klenk H.-P."/>
        </authorList>
    </citation>
    <scope>NUCLEOTIDE SEQUENCE [LARGE SCALE GENOMIC DNA]</scope>
    <source>
        <strain evidence="3 4">DSM 13057</strain>
    </source>
</reference>
<dbReference type="InterPro" id="IPR036928">
    <property type="entry name" value="AS_sf"/>
</dbReference>
<dbReference type="EMBL" id="JAFBBU010000001">
    <property type="protein sequence ID" value="MBM7471875.1"/>
    <property type="molecule type" value="Genomic_DNA"/>
</dbReference>
<comment type="caution">
    <text evidence="3">The sequence shown here is derived from an EMBL/GenBank/DDBJ whole genome shotgun (WGS) entry which is preliminary data.</text>
</comment>
<evidence type="ECO:0000313" key="4">
    <source>
        <dbReference type="Proteomes" id="UP000776164"/>
    </source>
</evidence>
<gene>
    <name evidence="3" type="ORF">JOE66_001509</name>
</gene>
<keyword evidence="4" id="KW-1185">Reference proteome</keyword>
<dbReference type="Pfam" id="PF01425">
    <property type="entry name" value="Amidase"/>
    <property type="match status" value="1"/>
</dbReference>
<dbReference type="PANTHER" id="PTHR11895:SF7">
    <property type="entry name" value="GLUTAMYL-TRNA(GLN) AMIDOTRANSFERASE SUBUNIT A, MITOCHONDRIAL"/>
    <property type="match status" value="1"/>
</dbReference>
<dbReference type="EC" id="3.5.1.4" evidence="3"/>
<name>A0ABS2L566_9MICO</name>
<dbReference type="PANTHER" id="PTHR11895">
    <property type="entry name" value="TRANSAMIDASE"/>
    <property type="match status" value="1"/>
</dbReference>
<dbReference type="SUPFAM" id="SSF75304">
    <property type="entry name" value="Amidase signature (AS) enzymes"/>
    <property type="match status" value="1"/>
</dbReference>
<dbReference type="InterPro" id="IPR000120">
    <property type="entry name" value="Amidase"/>
</dbReference>
<dbReference type="Proteomes" id="UP000776164">
    <property type="component" value="Unassembled WGS sequence"/>
</dbReference>